<dbReference type="CDD" id="cd09272">
    <property type="entry name" value="RNase_HI_RT_Ty1"/>
    <property type="match status" value="1"/>
</dbReference>
<name>A0A438FY53_VITVI</name>
<reference evidence="1 2" key="1">
    <citation type="journal article" date="2018" name="PLoS Genet.">
        <title>Population sequencing reveals clonal diversity and ancestral inbreeding in the grapevine cultivar Chardonnay.</title>
        <authorList>
            <person name="Roach M.J."/>
            <person name="Johnson D.L."/>
            <person name="Bohlmann J."/>
            <person name="van Vuuren H.J."/>
            <person name="Jones S.J."/>
            <person name="Pretorius I.S."/>
            <person name="Schmidt S.A."/>
            <person name="Borneman A.R."/>
        </authorList>
    </citation>
    <scope>NUCLEOTIDE SEQUENCE [LARGE SCALE GENOMIC DNA]</scope>
    <source>
        <strain evidence="2">cv. Chardonnay</strain>
        <tissue evidence="1">Leaf</tissue>
    </source>
</reference>
<sequence>MMEYGVTQEVSRNENENVPTIEVSLHRSQREKIPVISNNYEVYLNECDYDIGLESDPTSYDQAINSENSTLWLYAMEEELKSMKDNEVWDLVELPKGIKTIGSKWIFKTKHDSKGNVERYKASVAPIVKGDLFCELQCPKNDLEKKQMDKIPCASAVGSIMYAQVCTQPNIAYVVGMLGRYQSNPGIDNWKAIKKVLRYLQGTKDYMLTYRRTNNLEIIGYSDYTDCKDTRKSTSGYIFMLSNGPISWMSHKQSLIASSTMEAKYVACYEATCHAIWLRNFVSGLHVIDSIMKPLRIYCDNSATVRFSKNNKTTGGSKHIDIKYLVVREKVQNGVVTIEHIKIHSCWQIH</sequence>
<dbReference type="Proteomes" id="UP000288805">
    <property type="component" value="Unassembled WGS sequence"/>
</dbReference>
<dbReference type="PANTHER" id="PTHR11439">
    <property type="entry name" value="GAG-POL-RELATED RETROTRANSPOSON"/>
    <property type="match status" value="1"/>
</dbReference>
<dbReference type="PANTHER" id="PTHR11439:SF467">
    <property type="entry name" value="INTEGRASE CATALYTIC DOMAIN-CONTAINING PROTEIN"/>
    <property type="match status" value="1"/>
</dbReference>
<accession>A0A438FY53</accession>
<organism evidence="1 2">
    <name type="scientific">Vitis vinifera</name>
    <name type="common">Grape</name>
    <dbReference type="NCBI Taxonomy" id="29760"/>
    <lineage>
        <taxon>Eukaryota</taxon>
        <taxon>Viridiplantae</taxon>
        <taxon>Streptophyta</taxon>
        <taxon>Embryophyta</taxon>
        <taxon>Tracheophyta</taxon>
        <taxon>Spermatophyta</taxon>
        <taxon>Magnoliopsida</taxon>
        <taxon>eudicotyledons</taxon>
        <taxon>Gunneridae</taxon>
        <taxon>Pentapetalae</taxon>
        <taxon>rosids</taxon>
        <taxon>Vitales</taxon>
        <taxon>Vitaceae</taxon>
        <taxon>Viteae</taxon>
        <taxon>Vitis</taxon>
    </lineage>
</organism>
<evidence type="ECO:0000313" key="1">
    <source>
        <dbReference type="EMBL" id="RVW64848.1"/>
    </source>
</evidence>
<proteinExistence type="predicted"/>
<dbReference type="AlphaFoldDB" id="A0A438FY53"/>
<protein>
    <submittedName>
        <fullName evidence="1">Retrovirus-related Pol polyprotein from transposon TNT 1-94</fullName>
    </submittedName>
</protein>
<evidence type="ECO:0000313" key="2">
    <source>
        <dbReference type="Proteomes" id="UP000288805"/>
    </source>
</evidence>
<comment type="caution">
    <text evidence="1">The sequence shown here is derived from an EMBL/GenBank/DDBJ whole genome shotgun (WGS) entry which is preliminary data.</text>
</comment>
<gene>
    <name evidence="1" type="primary">POLX_3482</name>
    <name evidence="1" type="ORF">CK203_065536</name>
</gene>
<dbReference type="EMBL" id="QGNW01000701">
    <property type="protein sequence ID" value="RVW64848.1"/>
    <property type="molecule type" value="Genomic_DNA"/>
</dbReference>